<comment type="caution">
    <text evidence="2">The sequence shown here is derived from an EMBL/GenBank/DDBJ whole genome shotgun (WGS) entry which is preliminary data.</text>
</comment>
<sequence length="109" mass="12670">MYTYKAKIIDVYDGDTVTAVVDLGFLHFQEMKLRLYGIDTPELRGVEKEEGKKVRDIVRSMILDKEVTIRSYKDKQGKYGRYLANIILEDGLELNQWLVDNGHAQPYLL</sequence>
<dbReference type="RefSeq" id="WP_111660098.1">
    <property type="nucleotide sequence ID" value="NZ_QLLO01000005.1"/>
</dbReference>
<gene>
    <name evidence="2" type="ORF">LY08_01792</name>
</gene>
<evidence type="ECO:0000259" key="1">
    <source>
        <dbReference type="PROSITE" id="PS50830"/>
    </source>
</evidence>
<protein>
    <submittedName>
        <fullName evidence="2">Micrococcal nuclease</fullName>
    </submittedName>
</protein>
<evidence type="ECO:0000313" key="2">
    <source>
        <dbReference type="EMBL" id="RAJ14613.1"/>
    </source>
</evidence>
<dbReference type="PROSITE" id="PS50830">
    <property type="entry name" value="TNASE_3"/>
    <property type="match status" value="1"/>
</dbReference>
<dbReference type="Pfam" id="PF00565">
    <property type="entry name" value="SNase"/>
    <property type="match status" value="1"/>
</dbReference>
<dbReference type="OrthoDB" id="309040at2"/>
<proteinExistence type="predicted"/>
<dbReference type="SUPFAM" id="SSF50199">
    <property type="entry name" value="Staphylococcal nuclease"/>
    <property type="match status" value="1"/>
</dbReference>
<evidence type="ECO:0000313" key="3">
    <source>
        <dbReference type="Proteomes" id="UP000248703"/>
    </source>
</evidence>
<accession>A0A327RGP3</accession>
<dbReference type="EMBL" id="QLLO01000005">
    <property type="protein sequence ID" value="RAJ14613.1"/>
    <property type="molecule type" value="Genomic_DNA"/>
</dbReference>
<feature type="domain" description="TNase-like" evidence="1">
    <location>
        <begin position="2"/>
        <end position="109"/>
    </location>
</feature>
<keyword evidence="3" id="KW-1185">Reference proteome</keyword>
<dbReference type="InterPro" id="IPR016071">
    <property type="entry name" value="Staphylococal_nuclease_OB-fold"/>
</dbReference>
<dbReference type="AlphaFoldDB" id="A0A327RGP3"/>
<name>A0A327RGP3_9FLAO</name>
<dbReference type="Gene3D" id="2.40.50.90">
    <property type="match status" value="1"/>
</dbReference>
<dbReference type="SMART" id="SM00318">
    <property type="entry name" value="SNc"/>
    <property type="match status" value="1"/>
</dbReference>
<dbReference type="InterPro" id="IPR035437">
    <property type="entry name" value="SNase_OB-fold_sf"/>
</dbReference>
<dbReference type="Proteomes" id="UP000248703">
    <property type="component" value="Unassembled WGS sequence"/>
</dbReference>
<reference evidence="2 3" key="1">
    <citation type="submission" date="2018-06" db="EMBL/GenBank/DDBJ databases">
        <title>Genomic Encyclopedia of Archaeal and Bacterial Type Strains, Phase II (KMG-II): from individual species to whole genera.</title>
        <authorList>
            <person name="Goeker M."/>
        </authorList>
    </citation>
    <scope>NUCLEOTIDE SEQUENCE [LARGE SCALE GENOMIC DNA]</scope>
    <source>
        <strain evidence="2 3">DSM 24464</strain>
    </source>
</reference>
<organism evidence="2 3">
    <name type="scientific">Olleya aquimaris</name>
    <dbReference type="NCBI Taxonomy" id="639310"/>
    <lineage>
        <taxon>Bacteria</taxon>
        <taxon>Pseudomonadati</taxon>
        <taxon>Bacteroidota</taxon>
        <taxon>Flavobacteriia</taxon>
        <taxon>Flavobacteriales</taxon>
        <taxon>Flavobacteriaceae</taxon>
    </lineage>
</organism>